<evidence type="ECO:0000256" key="5">
    <source>
        <dbReference type="ARBA" id="ARBA00022679"/>
    </source>
</evidence>
<dbReference type="SMART" id="SM00387">
    <property type="entry name" value="HATPase_c"/>
    <property type="match status" value="1"/>
</dbReference>
<dbReference type="EMBL" id="WKPO01000008">
    <property type="protein sequence ID" value="MSB48557.1"/>
    <property type="molecule type" value="Genomic_DNA"/>
</dbReference>
<gene>
    <name evidence="9" type="ORF">GKE90_07560</name>
</gene>
<dbReference type="AlphaFoldDB" id="A0A6I2RHB3"/>
<evidence type="ECO:0000259" key="8">
    <source>
        <dbReference type="PROSITE" id="PS50109"/>
    </source>
</evidence>
<feature type="domain" description="Histidine kinase" evidence="8">
    <location>
        <begin position="19"/>
        <end position="133"/>
    </location>
</feature>
<dbReference type="PROSITE" id="PS50109">
    <property type="entry name" value="HIS_KIN"/>
    <property type="match status" value="1"/>
</dbReference>
<dbReference type="PANTHER" id="PTHR45453">
    <property type="entry name" value="PHOSPHATE REGULON SENSOR PROTEIN PHOR"/>
    <property type="match status" value="1"/>
</dbReference>
<evidence type="ECO:0000256" key="6">
    <source>
        <dbReference type="ARBA" id="ARBA00022777"/>
    </source>
</evidence>
<dbReference type="Gene3D" id="3.30.565.10">
    <property type="entry name" value="Histidine kinase-like ATPase, C-terminal domain"/>
    <property type="match status" value="1"/>
</dbReference>
<dbReference type="GO" id="GO:0004721">
    <property type="term" value="F:phosphoprotein phosphatase activity"/>
    <property type="evidence" value="ECO:0007669"/>
    <property type="project" value="TreeGrafter"/>
</dbReference>
<comment type="caution">
    <text evidence="9">The sequence shown here is derived from an EMBL/GenBank/DDBJ whole genome shotgun (WGS) entry which is preliminary data.</text>
</comment>
<comment type="subcellular location">
    <subcellularLocation>
        <location evidence="2">Membrane</location>
    </subcellularLocation>
</comment>
<evidence type="ECO:0000256" key="3">
    <source>
        <dbReference type="ARBA" id="ARBA00012438"/>
    </source>
</evidence>
<dbReference type="GO" id="GO:0016036">
    <property type="term" value="P:cellular response to phosphate starvation"/>
    <property type="evidence" value="ECO:0007669"/>
    <property type="project" value="TreeGrafter"/>
</dbReference>
<keyword evidence="7" id="KW-0902">Two-component regulatory system</keyword>
<dbReference type="InterPro" id="IPR036890">
    <property type="entry name" value="HATPase_C_sf"/>
</dbReference>
<dbReference type="InterPro" id="IPR050351">
    <property type="entry name" value="BphY/WalK/GraS-like"/>
</dbReference>
<dbReference type="PANTHER" id="PTHR45453:SF1">
    <property type="entry name" value="PHOSPHATE REGULON SENSOR PROTEIN PHOR"/>
    <property type="match status" value="1"/>
</dbReference>
<dbReference type="InterPro" id="IPR005467">
    <property type="entry name" value="His_kinase_dom"/>
</dbReference>
<dbReference type="CDD" id="cd00075">
    <property type="entry name" value="HATPase"/>
    <property type="match status" value="1"/>
</dbReference>
<dbReference type="Pfam" id="PF02518">
    <property type="entry name" value="HATPase_c"/>
    <property type="match status" value="1"/>
</dbReference>
<sequence>MGSETATGSVRSQPSEGELVGNDALLYRAIYNVIENSIKYNHTGGQVSVQSKAEQGQIIITILDSGCGIPAEDQGQVFEPFFRVDKSRSRQMGGCGLGLALTKAIIELHGGQIGIVSSSPKGTTIRIMLPQQGK</sequence>
<keyword evidence="6" id="KW-0418">Kinase</keyword>
<dbReference type="InterPro" id="IPR003594">
    <property type="entry name" value="HATPase_dom"/>
</dbReference>
<organism evidence="9 10">
    <name type="scientific">Flavonifractor plautii</name>
    <name type="common">Fusobacterium plautii</name>
    <dbReference type="NCBI Taxonomy" id="292800"/>
    <lineage>
        <taxon>Bacteria</taxon>
        <taxon>Bacillati</taxon>
        <taxon>Bacillota</taxon>
        <taxon>Clostridia</taxon>
        <taxon>Eubacteriales</taxon>
        <taxon>Oscillospiraceae</taxon>
        <taxon>Flavonifractor</taxon>
    </lineage>
</organism>
<dbReference type="EC" id="2.7.13.3" evidence="3"/>
<dbReference type="SUPFAM" id="SSF55874">
    <property type="entry name" value="ATPase domain of HSP90 chaperone/DNA topoisomerase II/histidine kinase"/>
    <property type="match status" value="1"/>
</dbReference>
<evidence type="ECO:0000313" key="9">
    <source>
        <dbReference type="EMBL" id="MSB48557.1"/>
    </source>
</evidence>
<protein>
    <recommendedName>
        <fullName evidence="3">histidine kinase</fullName>
        <ecNumber evidence="3">2.7.13.3</ecNumber>
    </recommendedName>
</protein>
<dbReference type="Proteomes" id="UP000429811">
    <property type="component" value="Unassembled WGS sequence"/>
</dbReference>
<dbReference type="GO" id="GO:0000155">
    <property type="term" value="F:phosphorelay sensor kinase activity"/>
    <property type="evidence" value="ECO:0007669"/>
    <property type="project" value="TreeGrafter"/>
</dbReference>
<comment type="catalytic activity">
    <reaction evidence="1">
        <text>ATP + protein L-histidine = ADP + protein N-phospho-L-histidine.</text>
        <dbReference type="EC" id="2.7.13.3"/>
    </reaction>
</comment>
<evidence type="ECO:0000313" key="10">
    <source>
        <dbReference type="Proteomes" id="UP000429811"/>
    </source>
</evidence>
<keyword evidence="5" id="KW-0808">Transferase</keyword>
<evidence type="ECO:0000256" key="1">
    <source>
        <dbReference type="ARBA" id="ARBA00000085"/>
    </source>
</evidence>
<dbReference type="FunFam" id="3.30.565.10:FF:000006">
    <property type="entry name" value="Sensor histidine kinase WalK"/>
    <property type="match status" value="1"/>
</dbReference>
<evidence type="ECO:0000256" key="7">
    <source>
        <dbReference type="ARBA" id="ARBA00023012"/>
    </source>
</evidence>
<dbReference type="RefSeq" id="WP_131971082.1">
    <property type="nucleotide sequence ID" value="NZ_JBDPDQ010000011.1"/>
</dbReference>
<reference evidence="9 10" key="1">
    <citation type="journal article" date="2019" name="Nat. Med.">
        <title>A library of human gut bacterial isolates paired with longitudinal multiomics data enables mechanistic microbiome research.</title>
        <authorList>
            <person name="Poyet M."/>
            <person name="Groussin M."/>
            <person name="Gibbons S.M."/>
            <person name="Avila-Pacheco J."/>
            <person name="Jiang X."/>
            <person name="Kearney S.M."/>
            <person name="Perrotta A.R."/>
            <person name="Berdy B."/>
            <person name="Zhao S."/>
            <person name="Lieberman T.D."/>
            <person name="Swanson P.K."/>
            <person name="Smith M."/>
            <person name="Roesemann S."/>
            <person name="Alexander J.E."/>
            <person name="Rich S.A."/>
            <person name="Livny J."/>
            <person name="Vlamakis H."/>
            <person name="Clish C."/>
            <person name="Bullock K."/>
            <person name="Deik A."/>
            <person name="Scott J."/>
            <person name="Pierce K.A."/>
            <person name="Xavier R.J."/>
            <person name="Alm E.J."/>
        </authorList>
    </citation>
    <scope>NUCLEOTIDE SEQUENCE [LARGE SCALE GENOMIC DNA]</scope>
    <source>
        <strain evidence="9 10">BIOML-A5</strain>
    </source>
</reference>
<dbReference type="PRINTS" id="PR00344">
    <property type="entry name" value="BCTRLSENSOR"/>
</dbReference>
<dbReference type="GO" id="GO:0005886">
    <property type="term" value="C:plasma membrane"/>
    <property type="evidence" value="ECO:0007669"/>
    <property type="project" value="TreeGrafter"/>
</dbReference>
<evidence type="ECO:0000256" key="4">
    <source>
        <dbReference type="ARBA" id="ARBA00022553"/>
    </source>
</evidence>
<dbReference type="InterPro" id="IPR004358">
    <property type="entry name" value="Sig_transdc_His_kin-like_C"/>
</dbReference>
<proteinExistence type="predicted"/>
<evidence type="ECO:0000256" key="2">
    <source>
        <dbReference type="ARBA" id="ARBA00004370"/>
    </source>
</evidence>
<name>A0A6I2RHB3_FLAPL</name>
<keyword evidence="4" id="KW-0597">Phosphoprotein</keyword>
<accession>A0A6I2RHB3</accession>